<dbReference type="PANTHER" id="PTHR43053">
    <property type="entry name" value="GLYCOSIDASE FAMILY 31"/>
    <property type="match status" value="1"/>
</dbReference>
<dbReference type="InterPro" id="IPR000111">
    <property type="entry name" value="Glyco_hydro_27/36_CS"/>
</dbReference>
<keyword evidence="4 5" id="KW-0326">Glycosidase</keyword>
<dbReference type="RefSeq" id="WP_162205638.1">
    <property type="nucleotide sequence ID" value="NZ_VIRB01000073.1"/>
</dbReference>
<dbReference type="InterPro" id="IPR013785">
    <property type="entry name" value="Aldolase_TIM"/>
</dbReference>
<dbReference type="Gene3D" id="2.70.98.60">
    <property type="entry name" value="alpha-galactosidase from lactobacil brevis"/>
    <property type="match status" value="1"/>
</dbReference>
<feature type="binding site" evidence="7">
    <location>
        <begin position="477"/>
        <end position="481"/>
    </location>
    <ligand>
        <name>substrate</name>
    </ligand>
</feature>
<dbReference type="Pfam" id="PF16875">
    <property type="entry name" value="Glyco_hydro_36N"/>
    <property type="match status" value="1"/>
</dbReference>
<dbReference type="InterPro" id="IPR031704">
    <property type="entry name" value="Glyco_hydro_36_N"/>
</dbReference>
<protein>
    <recommendedName>
        <fullName evidence="2 5">Alpha-galactosidase</fullName>
        <ecNumber evidence="2 5">3.2.1.22</ecNumber>
    </recommendedName>
</protein>
<evidence type="ECO:0000256" key="4">
    <source>
        <dbReference type="ARBA" id="ARBA00023295"/>
    </source>
</evidence>
<dbReference type="Pfam" id="PF02065">
    <property type="entry name" value="Melibiase"/>
    <property type="match status" value="1"/>
</dbReference>
<dbReference type="PROSITE" id="PS00512">
    <property type="entry name" value="ALPHA_GALACTOSIDASE"/>
    <property type="match status" value="1"/>
</dbReference>
<evidence type="ECO:0000313" key="10">
    <source>
        <dbReference type="EMBL" id="NDO69392.1"/>
    </source>
</evidence>
<evidence type="ECO:0000256" key="3">
    <source>
        <dbReference type="ARBA" id="ARBA00022801"/>
    </source>
</evidence>
<feature type="domain" description="Glycosyl hydrolase family 36 N-terminal" evidence="9">
    <location>
        <begin position="30"/>
        <end position="286"/>
    </location>
</feature>
<dbReference type="EC" id="3.2.1.22" evidence="2 5"/>
<dbReference type="PRINTS" id="PR00743">
    <property type="entry name" value="GLHYDRLASE36"/>
</dbReference>
<evidence type="ECO:0000259" key="9">
    <source>
        <dbReference type="Pfam" id="PF16875"/>
    </source>
</evidence>
<dbReference type="InterPro" id="IPR013780">
    <property type="entry name" value="Glyco_hydro_b"/>
</dbReference>
<dbReference type="Gene3D" id="2.60.40.1180">
    <property type="entry name" value="Golgi alpha-mannosidase II"/>
    <property type="match status" value="1"/>
</dbReference>
<evidence type="ECO:0000256" key="7">
    <source>
        <dbReference type="PIRSR" id="PIRSR005536-2"/>
    </source>
</evidence>
<feature type="active site" description="Nucleophile" evidence="6">
    <location>
        <position position="479"/>
    </location>
</feature>
<feature type="binding site" evidence="7">
    <location>
        <position position="200"/>
    </location>
    <ligand>
        <name>substrate</name>
    </ligand>
</feature>
<sequence length="730" mass="82258">MSITFDRASNLFQLNTKSTSYLIGIADDQYIGHIYYGRKLDNCQGCYELLRTEERPFVPSKNQRDKSAFGDCFPYEYSTVGVGDYRESCLSVRTPQGHRVCELVYTGHEIFDGKPELPGLPSVFAKEGDQAQTLEITCEDAQIGLKAVLRYSVFEDADAVVRSVLLENTGSGPLYIERVLSACMDLDDESFEMLTLTGSWGRERHITKCPLTYGKHAASSTRGCSSHQEHPFAALVTPGTTQDTGEVYAMHFVYSGNFLALCQKSQHDSVRMVMGIHPEGFEWVLKPGATFQAPEVVCVYSDQGLGKMSHTFHDLYRGHLIRSPYLHKKRPVLINNWEATYFDFDADKLVEIAKDAKEAGIEMLVMDDGWFGRRNRDDRSLGDWTVNEEKLPGGLSAMVERVRGEGLAFGIWFEPEMVSPDSDLYRAHPDWAIQVPGRTPAQSRAQYVLDLSRPEVVDYVYACVAGILRSADISYVKWDMNRQFTDLGSMALLPEHQGELAHRYILGVYELQERLITEFPDLLLENCASGGGRFDPGMFYYSPQIWCSDDTDAVERLAIQEGTALLYPLSCIGAHVSACPNHIVGRNTPFATRGNVALAGTFGYELDITRLSADEKEQVRQQVELYHRYNHLVQEGVYYRIASWQENHLYDCWEVAAEDKSEAAVTYVQVLSGVNVRSRKIRLKGLDEGALYRLEGTDQVYSGQVLMYGGVLVKMEEGDFVSRVMHFVRV</sequence>
<dbReference type="PIRSF" id="PIRSF005536">
    <property type="entry name" value="Agal"/>
    <property type="match status" value="1"/>
</dbReference>
<evidence type="ECO:0000256" key="2">
    <source>
        <dbReference type="ARBA" id="ARBA00012755"/>
    </source>
</evidence>
<dbReference type="InterPro" id="IPR017853">
    <property type="entry name" value="GH"/>
</dbReference>
<gene>
    <name evidence="10" type="ORF">FMM80_12190</name>
</gene>
<feature type="binding site" evidence="7">
    <location>
        <position position="444"/>
    </location>
    <ligand>
        <name>substrate</name>
    </ligand>
</feature>
<organism evidence="10 11">
    <name type="scientific">Schaedlerella arabinosiphila</name>
    <dbReference type="NCBI Taxonomy" id="2044587"/>
    <lineage>
        <taxon>Bacteria</taxon>
        <taxon>Bacillati</taxon>
        <taxon>Bacillota</taxon>
        <taxon>Clostridia</taxon>
        <taxon>Lachnospirales</taxon>
        <taxon>Lachnospiraceae</taxon>
        <taxon>Schaedlerella</taxon>
    </lineage>
</organism>
<dbReference type="AlphaFoldDB" id="A0A9X5C7S2"/>
<dbReference type="GO" id="GO:0016052">
    <property type="term" value="P:carbohydrate catabolic process"/>
    <property type="evidence" value="ECO:0007669"/>
    <property type="project" value="InterPro"/>
</dbReference>
<evidence type="ECO:0000313" key="11">
    <source>
        <dbReference type="Proteomes" id="UP000474104"/>
    </source>
</evidence>
<evidence type="ECO:0000259" key="8">
    <source>
        <dbReference type="Pfam" id="PF16874"/>
    </source>
</evidence>
<dbReference type="Proteomes" id="UP000474104">
    <property type="component" value="Unassembled WGS sequence"/>
</dbReference>
<dbReference type="SUPFAM" id="SSF51445">
    <property type="entry name" value="(Trans)glycosidases"/>
    <property type="match status" value="1"/>
</dbReference>
<proteinExistence type="inferred from homology"/>
<comment type="catalytic activity">
    <reaction evidence="1 5">
        <text>Hydrolysis of terminal, non-reducing alpha-D-galactose residues in alpha-D-galactosides, including galactose oligosaccharides, galactomannans and galactolipids.</text>
        <dbReference type="EC" id="3.2.1.22"/>
    </reaction>
</comment>
<evidence type="ECO:0000256" key="6">
    <source>
        <dbReference type="PIRSR" id="PIRSR005536-1"/>
    </source>
</evidence>
<feature type="binding site" evidence="7">
    <location>
        <begin position="367"/>
        <end position="368"/>
    </location>
    <ligand>
        <name>substrate</name>
    </ligand>
</feature>
<dbReference type="InterPro" id="IPR002252">
    <property type="entry name" value="Glyco_hydro_36"/>
</dbReference>
<reference evidence="10 11" key="1">
    <citation type="submission" date="2019-07" db="EMBL/GenBank/DDBJ databases">
        <title>Draft genome sequences of 15 bacterial species constituting the stable defined intestinal microbiota of the GM15 gnotobiotic mouse model.</title>
        <authorList>
            <person name="Elie C."/>
            <person name="Mathieu A."/>
            <person name="Saliou A."/>
            <person name="Darnaud M."/>
            <person name="Leulier F."/>
            <person name="Tamellini A."/>
        </authorList>
    </citation>
    <scope>NUCLEOTIDE SEQUENCE [LARGE SCALE GENOMIC DNA]</scope>
    <source>
        <strain evidence="11">ASF 502</strain>
    </source>
</reference>
<dbReference type="Gene3D" id="3.20.20.70">
    <property type="entry name" value="Aldolase class I"/>
    <property type="match status" value="1"/>
</dbReference>
<comment type="similarity">
    <text evidence="5">Belongs to the glycosyl hydrolase.</text>
</comment>
<dbReference type="GO" id="GO:0004557">
    <property type="term" value="F:alpha-galactosidase activity"/>
    <property type="evidence" value="ECO:0007669"/>
    <property type="project" value="UniProtKB-UniRule"/>
</dbReference>
<dbReference type="InterPro" id="IPR031705">
    <property type="entry name" value="Glyco_hydro_36_C"/>
</dbReference>
<dbReference type="InterPro" id="IPR050985">
    <property type="entry name" value="Alpha-glycosidase_related"/>
</dbReference>
<comment type="caution">
    <text evidence="10">The sequence shown here is derived from an EMBL/GenBank/DDBJ whole genome shotgun (WGS) entry which is preliminary data.</text>
</comment>
<dbReference type="EMBL" id="VIRB01000073">
    <property type="protein sequence ID" value="NDO69392.1"/>
    <property type="molecule type" value="Genomic_DNA"/>
</dbReference>
<feature type="active site" description="Proton donor" evidence="6">
    <location>
        <position position="549"/>
    </location>
</feature>
<keyword evidence="3 5" id="KW-0378">Hydrolase</keyword>
<name>A0A9X5C7S2_9FIRM</name>
<dbReference type="InterPro" id="IPR038417">
    <property type="entry name" value="Alpga-gal_N_sf"/>
</dbReference>
<feature type="binding site" evidence="7">
    <location>
        <position position="549"/>
    </location>
    <ligand>
        <name>substrate</name>
    </ligand>
</feature>
<dbReference type="FunFam" id="3.20.20.70:FF:000118">
    <property type="entry name" value="Alpha-galactosidase"/>
    <property type="match status" value="1"/>
</dbReference>
<dbReference type="PANTHER" id="PTHR43053:SF3">
    <property type="entry name" value="ALPHA-GALACTOSIDASE C-RELATED"/>
    <property type="match status" value="1"/>
</dbReference>
<feature type="domain" description="Glycosyl hydrolase family 36 C-terminal" evidence="8">
    <location>
        <begin position="651"/>
        <end position="727"/>
    </location>
</feature>
<feature type="binding site" evidence="7">
    <location>
        <position position="527"/>
    </location>
    <ligand>
        <name>substrate</name>
    </ligand>
</feature>
<dbReference type="CDD" id="cd14791">
    <property type="entry name" value="GH36"/>
    <property type="match status" value="1"/>
</dbReference>
<dbReference type="Pfam" id="PF16874">
    <property type="entry name" value="Glyco_hydro_36C"/>
    <property type="match status" value="1"/>
</dbReference>
<accession>A0A9X5C7S2</accession>
<evidence type="ECO:0000256" key="1">
    <source>
        <dbReference type="ARBA" id="ARBA00001255"/>
    </source>
</evidence>
<evidence type="ECO:0000256" key="5">
    <source>
        <dbReference type="PIRNR" id="PIRNR005536"/>
    </source>
</evidence>